<comment type="subcellular location">
    <subcellularLocation>
        <location evidence="1">Cell envelope</location>
    </subcellularLocation>
</comment>
<keyword evidence="7" id="KW-1185">Reference proteome</keyword>
<dbReference type="InterPro" id="IPR028082">
    <property type="entry name" value="Peripla_BP_I"/>
</dbReference>
<evidence type="ECO:0000256" key="2">
    <source>
        <dbReference type="ARBA" id="ARBA00007639"/>
    </source>
</evidence>
<gene>
    <name evidence="6" type="ORF">HPC72_02150</name>
</gene>
<evidence type="ECO:0000256" key="3">
    <source>
        <dbReference type="ARBA" id="ARBA00022729"/>
    </source>
</evidence>
<dbReference type="GO" id="GO:0030246">
    <property type="term" value="F:carbohydrate binding"/>
    <property type="evidence" value="ECO:0007669"/>
    <property type="project" value="UniProtKB-ARBA"/>
</dbReference>
<dbReference type="RefSeq" id="WP_159524193.1">
    <property type="nucleotide sequence ID" value="NZ_CP053642.1"/>
</dbReference>
<dbReference type="Gene3D" id="3.40.50.2300">
    <property type="match status" value="2"/>
</dbReference>
<keyword evidence="3 4" id="KW-0732">Signal</keyword>
<dbReference type="Proteomes" id="UP000504752">
    <property type="component" value="Chromosome"/>
</dbReference>
<proteinExistence type="inferred from homology"/>
<comment type="similarity">
    <text evidence="2">Belongs to the bacterial solute-binding protein 2 family.</text>
</comment>
<dbReference type="SUPFAM" id="SSF53822">
    <property type="entry name" value="Periplasmic binding protein-like I"/>
    <property type="match status" value="1"/>
</dbReference>
<evidence type="ECO:0000313" key="6">
    <source>
        <dbReference type="EMBL" id="QKD79214.1"/>
    </source>
</evidence>
<dbReference type="EMBL" id="CP053642">
    <property type="protein sequence ID" value="QKD79214.1"/>
    <property type="molecule type" value="Genomic_DNA"/>
</dbReference>
<feature type="signal peptide" evidence="4">
    <location>
        <begin position="1"/>
        <end position="24"/>
    </location>
</feature>
<sequence>MSKRLVALLSSVLLVGAMLTGCTAGPTTGGSGPKIAVVMSHLSNSFTTTVAEAAKKKGAELGLRVTVFDGKKDAATQLGQIESAVAQGYDGILVEPVSQEGIAPALKAADDADIPIGTIIQQARQQERAAFYVGGDDAAAGRLEMEKAIEAIGGSGRVAVLLGPMGSDGQVQRSNGYAQVLDGSPGVELVAEQTGNWDTAEALKVTENWLSSGRDIDAIVAQNDSMAIGALKALSNAGRQDIKVFGVDATDDGIASIKSGGMVGTVSQDTAGMGALAVETLAKKMNGERVEAINFTRATWVTKENAGALSGA</sequence>
<feature type="domain" description="Periplasmic binding protein" evidence="5">
    <location>
        <begin position="35"/>
        <end position="288"/>
    </location>
</feature>
<evidence type="ECO:0000256" key="1">
    <source>
        <dbReference type="ARBA" id="ARBA00004196"/>
    </source>
</evidence>
<dbReference type="CDD" id="cd01536">
    <property type="entry name" value="PBP1_ABC_sugar_binding-like"/>
    <property type="match status" value="1"/>
</dbReference>
<evidence type="ECO:0000313" key="7">
    <source>
        <dbReference type="Proteomes" id="UP000504752"/>
    </source>
</evidence>
<evidence type="ECO:0000259" key="5">
    <source>
        <dbReference type="Pfam" id="PF13407"/>
    </source>
</evidence>
<dbReference type="KEGG" id="amam:HPC72_02150"/>
<dbReference type="PROSITE" id="PS51257">
    <property type="entry name" value="PROKAR_LIPOPROTEIN"/>
    <property type="match status" value="1"/>
</dbReference>
<dbReference type="GO" id="GO:0030313">
    <property type="term" value="C:cell envelope"/>
    <property type="evidence" value="ECO:0007669"/>
    <property type="project" value="UniProtKB-SubCell"/>
</dbReference>
<organism evidence="6 7">
    <name type="scientific">Actinomyces marmotae</name>
    <dbReference type="NCBI Taxonomy" id="2737173"/>
    <lineage>
        <taxon>Bacteria</taxon>
        <taxon>Bacillati</taxon>
        <taxon>Actinomycetota</taxon>
        <taxon>Actinomycetes</taxon>
        <taxon>Actinomycetales</taxon>
        <taxon>Actinomycetaceae</taxon>
        <taxon>Actinomyces</taxon>
    </lineage>
</organism>
<protein>
    <submittedName>
        <fullName evidence="6">Sugar ABC transporter substrate-binding protein</fullName>
    </submittedName>
</protein>
<reference evidence="6 7" key="1">
    <citation type="submission" date="2020-05" db="EMBL/GenBank/DDBJ databases">
        <title>Actinomyces sp. zg-325.</title>
        <authorList>
            <person name="Yang C."/>
        </authorList>
    </citation>
    <scope>NUCLEOTIDE SEQUENCE [LARGE SCALE GENOMIC DNA]</scope>
    <source>
        <strain evidence="7">zg-325</strain>
    </source>
</reference>
<dbReference type="PANTHER" id="PTHR46847:SF1">
    <property type="entry name" value="D-ALLOSE-BINDING PERIPLASMIC PROTEIN-RELATED"/>
    <property type="match status" value="1"/>
</dbReference>
<evidence type="ECO:0000256" key="4">
    <source>
        <dbReference type="SAM" id="SignalP"/>
    </source>
</evidence>
<dbReference type="InterPro" id="IPR025997">
    <property type="entry name" value="SBP_2_dom"/>
</dbReference>
<dbReference type="Pfam" id="PF13407">
    <property type="entry name" value="Peripla_BP_4"/>
    <property type="match status" value="1"/>
</dbReference>
<dbReference type="AlphaFoldDB" id="A0A6M8AYE9"/>
<feature type="chain" id="PRO_5038394070" evidence="4">
    <location>
        <begin position="25"/>
        <end position="312"/>
    </location>
</feature>
<name>A0A6M8AYE9_9ACTO</name>
<accession>A0A6M8AYE9</accession>
<dbReference type="PANTHER" id="PTHR46847">
    <property type="entry name" value="D-ALLOSE-BINDING PERIPLASMIC PROTEIN-RELATED"/>
    <property type="match status" value="1"/>
</dbReference>